<protein>
    <submittedName>
        <fullName evidence="8">Cytoglobin 2 isoform CYGBi2</fullName>
    </submittedName>
    <submittedName>
        <fullName evidence="9">Cytoglobin 2 isoform CYGBi3</fullName>
    </submittedName>
</protein>
<dbReference type="EMBL" id="KP299989">
    <property type="protein sequence ID" value="AJO70023.1"/>
    <property type="molecule type" value="mRNA"/>
</dbReference>
<dbReference type="AlphaFoldDB" id="A0A0C5E1K9"/>
<name>A0A0C5E1K9_CHEDE</name>
<evidence type="ECO:0000256" key="4">
    <source>
        <dbReference type="ARBA" id="ARBA00022723"/>
    </source>
</evidence>
<keyword evidence="1 6" id="KW-0813">Transport</keyword>
<dbReference type="EMBL" id="KP299990">
    <property type="protein sequence ID" value="AJO70024.1"/>
    <property type="molecule type" value="mRNA"/>
</dbReference>
<proteinExistence type="evidence at transcript level"/>
<dbReference type="GO" id="GO:0020037">
    <property type="term" value="F:heme binding"/>
    <property type="evidence" value="ECO:0007669"/>
    <property type="project" value="InterPro"/>
</dbReference>
<dbReference type="InterPro" id="IPR000971">
    <property type="entry name" value="Globin"/>
</dbReference>
<feature type="domain" description="Globin" evidence="7">
    <location>
        <begin position="44"/>
        <end position="191"/>
    </location>
</feature>
<keyword evidence="3 6" id="KW-0561">Oxygen transport</keyword>
<dbReference type="GO" id="GO:0005833">
    <property type="term" value="C:hemoglobin complex"/>
    <property type="evidence" value="ECO:0007669"/>
    <property type="project" value="InterPro"/>
</dbReference>
<dbReference type="GO" id="GO:0005576">
    <property type="term" value="C:extracellular region"/>
    <property type="evidence" value="ECO:0007669"/>
    <property type="project" value="InterPro"/>
</dbReference>
<organism evidence="8">
    <name type="scientific">Cherax destructor</name>
    <name type="common">Common yabby crayfish</name>
    <dbReference type="NCBI Taxonomy" id="6723"/>
    <lineage>
        <taxon>Eukaryota</taxon>
        <taxon>Metazoa</taxon>
        <taxon>Ecdysozoa</taxon>
        <taxon>Arthropoda</taxon>
        <taxon>Crustacea</taxon>
        <taxon>Multicrustacea</taxon>
        <taxon>Malacostraca</taxon>
        <taxon>Eumalacostraca</taxon>
        <taxon>Eucarida</taxon>
        <taxon>Decapoda</taxon>
        <taxon>Pleocyemata</taxon>
        <taxon>Astacidea</taxon>
        <taxon>Parastacoidea</taxon>
        <taxon>Parastacidae</taxon>
        <taxon>Cherax</taxon>
    </lineage>
</organism>
<dbReference type="PROSITE" id="PS01033">
    <property type="entry name" value="GLOBIN"/>
    <property type="match status" value="1"/>
</dbReference>
<evidence type="ECO:0000256" key="6">
    <source>
        <dbReference type="RuleBase" id="RU000356"/>
    </source>
</evidence>
<dbReference type="CDD" id="cd01040">
    <property type="entry name" value="Mb-like"/>
    <property type="match status" value="1"/>
</dbReference>
<keyword evidence="2 6" id="KW-0349">Heme</keyword>
<comment type="similarity">
    <text evidence="6">Belongs to the globin family.</text>
</comment>
<evidence type="ECO:0000256" key="3">
    <source>
        <dbReference type="ARBA" id="ARBA00022621"/>
    </source>
</evidence>
<evidence type="ECO:0000313" key="8">
    <source>
        <dbReference type="EMBL" id="AJO70023.1"/>
    </source>
</evidence>
<dbReference type="PANTHER" id="PTHR47217:SF1">
    <property type="entry name" value="GLOBIN-LIKE PROTEIN"/>
    <property type="match status" value="1"/>
</dbReference>
<dbReference type="GO" id="GO:0019825">
    <property type="term" value="F:oxygen binding"/>
    <property type="evidence" value="ECO:0007669"/>
    <property type="project" value="InterPro"/>
</dbReference>
<dbReference type="InterPro" id="IPR002336">
    <property type="entry name" value="Erythrocruorin"/>
</dbReference>
<evidence type="ECO:0000313" key="9">
    <source>
        <dbReference type="EMBL" id="AJO70024.1"/>
    </source>
</evidence>
<dbReference type="PANTHER" id="PTHR47217">
    <property type="entry name" value="GLOBIN-LIKE PROTEIN"/>
    <property type="match status" value="1"/>
</dbReference>
<accession>A0A0C5E1K9</accession>
<keyword evidence="5" id="KW-0408">Iron</keyword>
<keyword evidence="4" id="KW-0479">Metal-binding</keyword>
<sequence length="193" mass="21397">MGAVFSVLWSWVSPNSKVVQVKAMTFSEEQDLGPEADVADATTGLTLRHRTAIVRTWDLVRPDLKEHGVNFFLRLFQDAPLIQTRFKGFVGMTEAELKTNKRLVAHGTTVLMAITSMVDNIDDVSVLVELLKNTGANHNSRGIPKDDFALLFPVLLSYLKDNLGSAWTPLAEEGWKQACKVIHAVIISSYDTP</sequence>
<dbReference type="InterPro" id="IPR009050">
    <property type="entry name" value="Globin-like_sf"/>
</dbReference>
<dbReference type="GO" id="GO:0046872">
    <property type="term" value="F:metal ion binding"/>
    <property type="evidence" value="ECO:0007669"/>
    <property type="project" value="UniProtKB-KW"/>
</dbReference>
<dbReference type="PRINTS" id="PR00611">
    <property type="entry name" value="ERYTHCRUORIN"/>
</dbReference>
<dbReference type="GO" id="GO:0005344">
    <property type="term" value="F:oxygen carrier activity"/>
    <property type="evidence" value="ECO:0007669"/>
    <property type="project" value="UniProtKB-KW"/>
</dbReference>
<evidence type="ECO:0000259" key="7">
    <source>
        <dbReference type="PROSITE" id="PS01033"/>
    </source>
</evidence>
<dbReference type="InterPro" id="IPR044399">
    <property type="entry name" value="Mb-like_M"/>
</dbReference>
<evidence type="ECO:0000256" key="5">
    <source>
        <dbReference type="ARBA" id="ARBA00023004"/>
    </source>
</evidence>
<dbReference type="InterPro" id="IPR012292">
    <property type="entry name" value="Globin/Proto"/>
</dbReference>
<dbReference type="Gene3D" id="1.10.490.10">
    <property type="entry name" value="Globins"/>
    <property type="match status" value="1"/>
</dbReference>
<dbReference type="SUPFAM" id="SSF46458">
    <property type="entry name" value="Globin-like"/>
    <property type="match status" value="1"/>
</dbReference>
<dbReference type="Pfam" id="PF00042">
    <property type="entry name" value="Globin"/>
    <property type="match status" value="1"/>
</dbReference>
<evidence type="ECO:0000256" key="2">
    <source>
        <dbReference type="ARBA" id="ARBA00022617"/>
    </source>
</evidence>
<evidence type="ECO:0000256" key="1">
    <source>
        <dbReference type="ARBA" id="ARBA00022448"/>
    </source>
</evidence>
<reference evidence="8" key="1">
    <citation type="journal article" date="2015" name="Mar. Genomics">
        <title>Comparative analysis of gill transcriptomes of two freshwater crayfish, Cherax cainii and C. destructor.</title>
        <authorList>
            <person name="Ali M.Y."/>
            <person name="Pavasovic A."/>
            <person name="Amin S."/>
            <person name="Mather P.B."/>
            <person name="Prentis P.J."/>
        </authorList>
    </citation>
    <scope>NUCLEOTIDE SEQUENCE</scope>
</reference>